<accession>A0A7C1BH01</accession>
<reference evidence="4" key="1">
    <citation type="journal article" date="2020" name="mSystems">
        <title>Genome- and Community-Level Interaction Insights into Carbon Utilization and Element Cycling Functions of Hydrothermarchaeota in Hydrothermal Sediment.</title>
        <authorList>
            <person name="Zhou Z."/>
            <person name="Liu Y."/>
            <person name="Xu W."/>
            <person name="Pan J."/>
            <person name="Luo Z.H."/>
            <person name="Li M."/>
        </authorList>
    </citation>
    <scope>NUCLEOTIDE SEQUENCE [LARGE SCALE GENOMIC DNA]</scope>
    <source>
        <strain evidence="4">HyVt-237</strain>
    </source>
</reference>
<sequence length="433" mass="48624">MKMEKIVEILKKKDLEGFEVYLEETESNPVIFEQNELQSLEKKFDRGVGVRLIRNGRLGFSSTNDFESPDEVVEYALESARYGEKVTYSFPGPSETADLRIYSDEGWPEKERIEIGNRILEELKGLARDVKIDMELDYTRKKATIINSAGLQVEMEKTFYSFEISGFTITESGFVWVYEQKASLKPLPPFDDLIRKLLKKLEHADRTARSKSGELKVVFAPQALFSLIRPFAVGLSGKNIAKRISPLTNRIGEKIVGENITFIDDGTIPWSWGTRPFDDEGIPVKKRFLIEKGVLRGYLLDLNTSSKIGMESTGNAFRKYSSLPSPSFNNLLIEPGEIPSSEIFKDIDYGIVVHSVIGGGQSNLLAGDFSLNIGLGFLIEKGEVVGRVKDTMVAGNVYDCFNRVYAVSRDTEALGPYILPYIAFEKLNVTAKE</sequence>
<dbReference type="GO" id="GO:0008237">
    <property type="term" value="F:metallopeptidase activity"/>
    <property type="evidence" value="ECO:0007669"/>
    <property type="project" value="InterPro"/>
</dbReference>
<dbReference type="Proteomes" id="UP000885931">
    <property type="component" value="Unassembled WGS sequence"/>
</dbReference>
<dbReference type="PANTHER" id="PTHR43421">
    <property type="entry name" value="METALLOPROTEASE PMBA"/>
    <property type="match status" value="1"/>
</dbReference>
<dbReference type="PANTHER" id="PTHR43421:SF1">
    <property type="entry name" value="METALLOPROTEASE PMBA"/>
    <property type="match status" value="1"/>
</dbReference>
<proteinExistence type="inferred from homology"/>
<dbReference type="InterPro" id="IPR035068">
    <property type="entry name" value="TldD/PmbA_N"/>
</dbReference>
<evidence type="ECO:0000259" key="3">
    <source>
        <dbReference type="Pfam" id="PF19289"/>
    </source>
</evidence>
<feature type="domain" description="Metalloprotease TldD/E N-terminal" evidence="2">
    <location>
        <begin position="19"/>
        <end position="80"/>
    </location>
</feature>
<evidence type="ECO:0000313" key="4">
    <source>
        <dbReference type="EMBL" id="HDM90352.1"/>
    </source>
</evidence>
<comment type="similarity">
    <text evidence="1">Belongs to the peptidase U62 family.</text>
</comment>
<dbReference type="InterPro" id="IPR002510">
    <property type="entry name" value="Metalloprtase-TldD/E_N"/>
</dbReference>
<dbReference type="InterPro" id="IPR045569">
    <property type="entry name" value="Metalloprtase-TldD/E_C"/>
</dbReference>
<name>A0A7C1BH01_UNCW3</name>
<dbReference type="AlphaFoldDB" id="A0A7C1BH01"/>
<dbReference type="Gene3D" id="3.30.2290.10">
    <property type="entry name" value="PmbA/TldD superfamily"/>
    <property type="match status" value="1"/>
</dbReference>
<dbReference type="GO" id="GO:0006508">
    <property type="term" value="P:proteolysis"/>
    <property type="evidence" value="ECO:0007669"/>
    <property type="project" value="InterPro"/>
</dbReference>
<dbReference type="InterPro" id="IPR036059">
    <property type="entry name" value="TldD/PmbA_sf"/>
</dbReference>
<evidence type="ECO:0000256" key="1">
    <source>
        <dbReference type="ARBA" id="ARBA00005836"/>
    </source>
</evidence>
<dbReference type="EMBL" id="DRBW01000159">
    <property type="protein sequence ID" value="HDM90352.1"/>
    <property type="molecule type" value="Genomic_DNA"/>
</dbReference>
<dbReference type="InterPro" id="IPR047657">
    <property type="entry name" value="PmbA"/>
</dbReference>
<feature type="domain" description="Metalloprotease TldD/E C-terminal" evidence="3">
    <location>
        <begin position="212"/>
        <end position="430"/>
    </location>
</feature>
<evidence type="ECO:0000259" key="2">
    <source>
        <dbReference type="Pfam" id="PF01523"/>
    </source>
</evidence>
<dbReference type="GO" id="GO:0005829">
    <property type="term" value="C:cytosol"/>
    <property type="evidence" value="ECO:0007669"/>
    <property type="project" value="TreeGrafter"/>
</dbReference>
<protein>
    <submittedName>
        <fullName evidence="4">TldD/PmbA family protein</fullName>
    </submittedName>
</protein>
<dbReference type="Pfam" id="PF19289">
    <property type="entry name" value="PmbA_TldD_3rd"/>
    <property type="match status" value="1"/>
</dbReference>
<gene>
    <name evidence="4" type="ORF">ENG67_03975</name>
</gene>
<dbReference type="Pfam" id="PF01523">
    <property type="entry name" value="PmbA_TldD_1st"/>
    <property type="match status" value="1"/>
</dbReference>
<organism evidence="4">
    <name type="scientific">candidate division WOR-3 bacterium</name>
    <dbReference type="NCBI Taxonomy" id="2052148"/>
    <lineage>
        <taxon>Bacteria</taxon>
        <taxon>Bacteria division WOR-3</taxon>
    </lineage>
</organism>
<dbReference type="SUPFAM" id="SSF111283">
    <property type="entry name" value="Putative modulator of DNA gyrase, PmbA/TldD"/>
    <property type="match status" value="1"/>
</dbReference>
<comment type="caution">
    <text evidence="4">The sequence shown here is derived from an EMBL/GenBank/DDBJ whole genome shotgun (WGS) entry which is preliminary data.</text>
</comment>